<dbReference type="Proteomes" id="UP000594454">
    <property type="component" value="Chromosome 4"/>
</dbReference>
<proteinExistence type="predicted"/>
<dbReference type="EMBL" id="LR899012">
    <property type="protein sequence ID" value="CAD7089135.1"/>
    <property type="molecule type" value="Genomic_DNA"/>
</dbReference>
<evidence type="ECO:0000313" key="3">
    <source>
        <dbReference type="Proteomes" id="UP000594454"/>
    </source>
</evidence>
<organism evidence="2 3">
    <name type="scientific">Hermetia illucens</name>
    <name type="common">Black soldier fly</name>
    <dbReference type="NCBI Taxonomy" id="343691"/>
    <lineage>
        <taxon>Eukaryota</taxon>
        <taxon>Metazoa</taxon>
        <taxon>Ecdysozoa</taxon>
        <taxon>Arthropoda</taxon>
        <taxon>Hexapoda</taxon>
        <taxon>Insecta</taxon>
        <taxon>Pterygota</taxon>
        <taxon>Neoptera</taxon>
        <taxon>Endopterygota</taxon>
        <taxon>Diptera</taxon>
        <taxon>Brachycera</taxon>
        <taxon>Stratiomyomorpha</taxon>
        <taxon>Stratiomyidae</taxon>
        <taxon>Hermetiinae</taxon>
        <taxon>Hermetia</taxon>
    </lineage>
</organism>
<feature type="region of interest" description="Disordered" evidence="1">
    <location>
        <begin position="456"/>
        <end position="476"/>
    </location>
</feature>
<dbReference type="AlphaFoldDB" id="A0A7R8YY65"/>
<protein>
    <submittedName>
        <fullName evidence="2">Uncharacterized protein</fullName>
    </submittedName>
</protein>
<dbReference type="PANTHER" id="PTHR23080">
    <property type="entry name" value="THAP DOMAIN PROTEIN"/>
    <property type="match status" value="1"/>
</dbReference>
<evidence type="ECO:0000256" key="1">
    <source>
        <dbReference type="SAM" id="MobiDB-lite"/>
    </source>
</evidence>
<keyword evidence="3" id="KW-1185">Reference proteome</keyword>
<accession>A0A7R8YY65</accession>
<sequence>MALTAVRLKKVGNTDVVEVSAGSGGDGEVECEDGGGGGDDALIDECSSGGGGEVAVDAGDGEGDTGGTTDCGDEPAKEILVEEAPTKTEAPKKSTSSVKYDYAEESAPSSVAKYESQEESAPAATIANRIFTSTPKAIQLTSSLKRNNSSGDTNERPVKNAKFPVVYALTPSSTGGLTGAQQLTPITRPVTLTKIQNITTMSGSENKTFSGTGVKLVPGTVIKLAGNKKFTIPMIGANGNFNTGVARRPTIYIKAPVKKTIRTVTEELIAKSPKLHVGMSAERLTILKNVAFQKAKIPFVDLLITLKKLRLNESFALLAEYFEYPESEVEKIFSRTVIKLAKYLKFLIRWPDGEKYCERHKNLPITFRSKLSYVQSLIECVETEIRPEACPTLDTIDCKFFKFILAITPAGVISYVSEAFVGNHDDLAIFNACNFQNLIPKYLSLVADPGQALANHRSEFETDSTTDSADETEEHSIKDVKMRRFTSTGATTAANKLNACAQRASNNLNIVNSQLTSSKVKDFSIPTLRVREPACRQQIRDIIYTLREFKILQPYAILEPHLYQYINEILVIVSALTNFQR</sequence>
<feature type="region of interest" description="Disordered" evidence="1">
    <location>
        <begin position="19"/>
        <end position="73"/>
    </location>
</feature>
<dbReference type="PANTHER" id="PTHR23080:SF144">
    <property type="entry name" value="SPINDLE AND KINETOCHORE ASSOCIATED COMPLEX SUBUNIT 3"/>
    <property type="match status" value="1"/>
</dbReference>
<dbReference type="OrthoDB" id="7782839at2759"/>
<dbReference type="InParanoid" id="A0A7R8YY65"/>
<gene>
    <name evidence="2" type="ORF">HERILL_LOCUS11709</name>
</gene>
<name>A0A7R8YY65_HERIL</name>
<feature type="compositionally biased region" description="Acidic residues" evidence="1">
    <location>
        <begin position="461"/>
        <end position="473"/>
    </location>
</feature>
<reference evidence="2 3" key="1">
    <citation type="submission" date="2020-11" db="EMBL/GenBank/DDBJ databases">
        <authorList>
            <person name="Wallbank WR R."/>
            <person name="Pardo Diaz C."/>
            <person name="Kozak K."/>
            <person name="Martin S."/>
            <person name="Jiggins C."/>
            <person name="Moest M."/>
            <person name="Warren A I."/>
            <person name="Generalovic N T."/>
            <person name="Byers J.R.P. K."/>
            <person name="Montejo-Kovacevich G."/>
            <person name="Yen C E."/>
        </authorList>
    </citation>
    <scope>NUCLEOTIDE SEQUENCE [LARGE SCALE GENOMIC DNA]</scope>
</reference>
<evidence type="ECO:0000313" key="2">
    <source>
        <dbReference type="EMBL" id="CAD7089135.1"/>
    </source>
</evidence>